<name>A0A6A6HJL7_VIRVR</name>
<dbReference type="Proteomes" id="UP000800092">
    <property type="component" value="Unassembled WGS sequence"/>
</dbReference>
<evidence type="ECO:0000313" key="1">
    <source>
        <dbReference type="EMBL" id="KAF2238227.1"/>
    </source>
</evidence>
<keyword evidence="2" id="KW-1185">Reference proteome</keyword>
<accession>A0A6A6HJL7</accession>
<proteinExistence type="predicted"/>
<sequence length="154" mass="18124">MELDVPIRHDQWAKSNKWKSEMQHMEEHKNWDEAALLNNKKGPPRPDGIAWDKRLRKAGEVGPSVTCLFDDDNARSQYVDCFLATSRQGIMLSAVDQQEQAYRQIRFFRMKASDENLQEMQTIFNIFRNDVWLLSLPLRKPRKEPYVLAFKVSP</sequence>
<dbReference type="AlphaFoldDB" id="A0A6A6HJL7"/>
<dbReference type="EMBL" id="ML991776">
    <property type="protein sequence ID" value="KAF2238227.1"/>
    <property type="molecule type" value="Genomic_DNA"/>
</dbReference>
<organism evidence="1 2">
    <name type="scientific">Viridothelium virens</name>
    <name type="common">Speckled blister lichen</name>
    <name type="synonym">Trypethelium virens</name>
    <dbReference type="NCBI Taxonomy" id="1048519"/>
    <lineage>
        <taxon>Eukaryota</taxon>
        <taxon>Fungi</taxon>
        <taxon>Dikarya</taxon>
        <taxon>Ascomycota</taxon>
        <taxon>Pezizomycotina</taxon>
        <taxon>Dothideomycetes</taxon>
        <taxon>Dothideomycetes incertae sedis</taxon>
        <taxon>Trypetheliales</taxon>
        <taxon>Trypetheliaceae</taxon>
        <taxon>Viridothelium</taxon>
    </lineage>
</organism>
<gene>
    <name evidence="1" type="ORF">EV356DRAFT_518791</name>
</gene>
<evidence type="ECO:0000313" key="2">
    <source>
        <dbReference type="Proteomes" id="UP000800092"/>
    </source>
</evidence>
<reference evidence="1" key="1">
    <citation type="journal article" date="2020" name="Stud. Mycol.">
        <title>101 Dothideomycetes genomes: a test case for predicting lifestyles and emergence of pathogens.</title>
        <authorList>
            <person name="Haridas S."/>
            <person name="Albert R."/>
            <person name="Binder M."/>
            <person name="Bloem J."/>
            <person name="Labutti K."/>
            <person name="Salamov A."/>
            <person name="Andreopoulos B."/>
            <person name="Baker S."/>
            <person name="Barry K."/>
            <person name="Bills G."/>
            <person name="Bluhm B."/>
            <person name="Cannon C."/>
            <person name="Castanera R."/>
            <person name="Culley D."/>
            <person name="Daum C."/>
            <person name="Ezra D."/>
            <person name="Gonzalez J."/>
            <person name="Henrissat B."/>
            <person name="Kuo A."/>
            <person name="Liang C."/>
            <person name="Lipzen A."/>
            <person name="Lutzoni F."/>
            <person name="Magnuson J."/>
            <person name="Mondo S."/>
            <person name="Nolan M."/>
            <person name="Ohm R."/>
            <person name="Pangilinan J."/>
            <person name="Park H.-J."/>
            <person name="Ramirez L."/>
            <person name="Alfaro M."/>
            <person name="Sun H."/>
            <person name="Tritt A."/>
            <person name="Yoshinaga Y."/>
            <person name="Zwiers L.-H."/>
            <person name="Turgeon B."/>
            <person name="Goodwin S."/>
            <person name="Spatafora J."/>
            <person name="Crous P."/>
            <person name="Grigoriev I."/>
        </authorList>
    </citation>
    <scope>NUCLEOTIDE SEQUENCE</scope>
    <source>
        <strain evidence="1">Tuck. ex Michener</strain>
    </source>
</reference>
<protein>
    <submittedName>
        <fullName evidence="1">Uncharacterized protein</fullName>
    </submittedName>
</protein>